<evidence type="ECO:0000313" key="3">
    <source>
        <dbReference type="Proteomes" id="UP000006695"/>
    </source>
</evidence>
<name>A5GDD9_GEOUR</name>
<dbReference type="KEGG" id="gur:Gura_0184"/>
<dbReference type="SUPFAM" id="SSF51735">
    <property type="entry name" value="NAD(P)-binding Rossmann-fold domains"/>
    <property type="match status" value="1"/>
</dbReference>
<dbReference type="AlphaFoldDB" id="A5GDD9"/>
<evidence type="ECO:0000313" key="2">
    <source>
        <dbReference type="EMBL" id="ABQ24400.1"/>
    </source>
</evidence>
<proteinExistence type="predicted"/>
<sequence>MNIFLSGGTGFVGGHLRRALLEKGHRIRLLAHKRGDGFEDGIEVVEGDVTRPDTFAGQLAGCEAAINLVGIIREFPAQGITFEKLLVQATRNMVDAAKGAGIKRYLHMSALGTRPNATSAYHRSKFLAEEYVRASGLDYTIFRPSIIFGPKDDFINKLAGYIKGYPAVPVIGDGKYRLQPIAADDVARCFAMSLEMPETVGKTYEICGIDRLTYNEMLDTIGRVLGKSHVAKIPNPLGIMKLVVPLLQGFSFFPITMDQILMLVEENICDGAWRETFNFEPQRFEEGIRAYLRPHG</sequence>
<dbReference type="Gene3D" id="3.40.50.720">
    <property type="entry name" value="NAD(P)-binding Rossmann-like Domain"/>
    <property type="match status" value="1"/>
</dbReference>
<keyword evidence="3" id="KW-1185">Reference proteome</keyword>
<dbReference type="RefSeq" id="WP_011937129.1">
    <property type="nucleotide sequence ID" value="NC_009483.1"/>
</dbReference>
<protein>
    <submittedName>
        <fullName evidence="2">NAD-dependent epimerase/dehydratase</fullName>
    </submittedName>
</protein>
<feature type="domain" description="NAD(P)-binding" evidence="1">
    <location>
        <begin position="7"/>
        <end position="147"/>
    </location>
</feature>
<organism evidence="2 3">
    <name type="scientific">Geotalea uraniireducens (strain Rf4)</name>
    <name type="common">Geobacter uraniireducens</name>
    <dbReference type="NCBI Taxonomy" id="351605"/>
    <lineage>
        <taxon>Bacteria</taxon>
        <taxon>Pseudomonadati</taxon>
        <taxon>Thermodesulfobacteriota</taxon>
        <taxon>Desulfuromonadia</taxon>
        <taxon>Geobacterales</taxon>
        <taxon>Geobacteraceae</taxon>
        <taxon>Geotalea</taxon>
    </lineage>
</organism>
<dbReference type="STRING" id="351605.Gura_0184"/>
<dbReference type="Pfam" id="PF13460">
    <property type="entry name" value="NAD_binding_10"/>
    <property type="match status" value="1"/>
</dbReference>
<dbReference type="PANTHER" id="PTHR12126">
    <property type="entry name" value="NADH-UBIQUINONE OXIDOREDUCTASE 39 KDA SUBUNIT-RELATED"/>
    <property type="match status" value="1"/>
</dbReference>
<gene>
    <name evidence="2" type="ordered locus">Gura_0184</name>
</gene>
<dbReference type="PANTHER" id="PTHR12126:SF11">
    <property type="entry name" value="NADH DEHYDROGENASE [UBIQUINONE] 1 ALPHA SUBCOMPLEX SUBUNIT 9, MITOCHONDRIAL"/>
    <property type="match status" value="1"/>
</dbReference>
<dbReference type="InterPro" id="IPR036291">
    <property type="entry name" value="NAD(P)-bd_dom_sf"/>
</dbReference>
<evidence type="ECO:0000259" key="1">
    <source>
        <dbReference type="Pfam" id="PF13460"/>
    </source>
</evidence>
<accession>A5GDD9</accession>
<dbReference type="InterPro" id="IPR051207">
    <property type="entry name" value="ComplexI_NDUFA9_subunit"/>
</dbReference>
<reference evidence="2 3" key="1">
    <citation type="submission" date="2007-05" db="EMBL/GenBank/DDBJ databases">
        <title>Complete sequence of Geobacter uraniireducens Rf4.</title>
        <authorList>
            <consortium name="US DOE Joint Genome Institute"/>
            <person name="Copeland A."/>
            <person name="Lucas S."/>
            <person name="Lapidus A."/>
            <person name="Barry K."/>
            <person name="Detter J.C."/>
            <person name="Glavina del Rio T."/>
            <person name="Hammon N."/>
            <person name="Israni S."/>
            <person name="Dalin E."/>
            <person name="Tice H."/>
            <person name="Pitluck S."/>
            <person name="Chertkov O."/>
            <person name="Brettin T."/>
            <person name="Bruce D."/>
            <person name="Han C."/>
            <person name="Schmutz J."/>
            <person name="Larimer F."/>
            <person name="Land M."/>
            <person name="Hauser L."/>
            <person name="Kyrpides N."/>
            <person name="Mikhailova N."/>
            <person name="Shelobolina E."/>
            <person name="Aklujkar M."/>
            <person name="Lovley D."/>
            <person name="Richardson P."/>
        </authorList>
    </citation>
    <scope>NUCLEOTIDE SEQUENCE [LARGE SCALE GENOMIC DNA]</scope>
    <source>
        <strain evidence="2 3">Rf4</strain>
    </source>
</reference>
<dbReference type="HOGENOM" id="CLU_007383_6_5_7"/>
<dbReference type="FunFam" id="3.40.50.720:FF:000702">
    <property type="entry name" value="NADH dehydrogenase (Ubiquinone)"/>
    <property type="match status" value="1"/>
</dbReference>
<dbReference type="OrthoDB" id="9804595at2"/>
<dbReference type="Proteomes" id="UP000006695">
    <property type="component" value="Chromosome"/>
</dbReference>
<dbReference type="InterPro" id="IPR016040">
    <property type="entry name" value="NAD(P)-bd_dom"/>
</dbReference>
<dbReference type="CDD" id="cd05271">
    <property type="entry name" value="NDUFA9_like_SDR_a"/>
    <property type="match status" value="1"/>
</dbReference>
<dbReference type="EMBL" id="CP000698">
    <property type="protein sequence ID" value="ABQ24400.1"/>
    <property type="molecule type" value="Genomic_DNA"/>
</dbReference>
<dbReference type="GO" id="GO:0044877">
    <property type="term" value="F:protein-containing complex binding"/>
    <property type="evidence" value="ECO:0007669"/>
    <property type="project" value="TreeGrafter"/>
</dbReference>